<name>E3BJM8_9VIBR</name>
<dbReference type="STRING" id="796620.VIBC2010_07504"/>
<comment type="caution">
    <text evidence="1">The sequence shown here is derived from an EMBL/GenBank/DDBJ whole genome shotgun (WGS) entry which is preliminary data.</text>
</comment>
<protein>
    <submittedName>
        <fullName evidence="1">Uncharacterized protein</fullName>
    </submittedName>
</protein>
<keyword evidence="2" id="KW-1185">Reference proteome</keyword>
<sequence>MLKEDVLFSLALLAPDVSCDSHRFSTNDDNSQYHMLMQQCHQPQLNSKTNELMYADRVYQFPNGGLAEPSYWLGWQSEQQVDPLLSHSLSFSHFGIGFWLYDESSDSNELSAIIEDYGIQVSVGLGKSEVGAARVRLDYRWHEDYSGDIIMQLDLPF</sequence>
<reference evidence="1 2" key="1">
    <citation type="journal article" date="2012" name="Int. J. Syst. Evol. Microbiol.">
        <title>Vibrio caribbeanicus sp. nov., isolated from the marine sponge Scleritoderma cyanea.</title>
        <authorList>
            <person name="Hoffmann M."/>
            <person name="Monday S.R."/>
            <person name="Allard M.W."/>
            <person name="Strain E.A."/>
            <person name="Whittaker P."/>
            <person name="Naum M."/>
            <person name="McCarthy P.J."/>
            <person name="Lopez J.V."/>
            <person name="Fischer M."/>
            <person name="Brown E.W."/>
        </authorList>
    </citation>
    <scope>NUCLEOTIDE SEQUENCE [LARGE SCALE GENOMIC DNA]</scope>
    <source>
        <strain evidence="1 2">ATCC BAA-2122</strain>
    </source>
</reference>
<dbReference type="EMBL" id="AEIU01000069">
    <property type="protein sequence ID" value="EFP96797.1"/>
    <property type="molecule type" value="Genomic_DNA"/>
</dbReference>
<evidence type="ECO:0000313" key="1">
    <source>
        <dbReference type="EMBL" id="EFP96797.1"/>
    </source>
</evidence>
<evidence type="ECO:0000313" key="2">
    <source>
        <dbReference type="Proteomes" id="UP000002943"/>
    </source>
</evidence>
<organism evidence="1 2">
    <name type="scientific">Vibrio caribbeanicus ATCC BAA-2122</name>
    <dbReference type="NCBI Taxonomy" id="796620"/>
    <lineage>
        <taxon>Bacteria</taxon>
        <taxon>Pseudomonadati</taxon>
        <taxon>Pseudomonadota</taxon>
        <taxon>Gammaproteobacteria</taxon>
        <taxon>Vibrionales</taxon>
        <taxon>Vibrionaceae</taxon>
        <taxon>Vibrio</taxon>
    </lineage>
</organism>
<dbReference type="AlphaFoldDB" id="E3BJM8"/>
<proteinExistence type="predicted"/>
<dbReference type="Proteomes" id="UP000002943">
    <property type="component" value="Unassembled WGS sequence"/>
</dbReference>
<dbReference type="OrthoDB" id="5916363at2"/>
<gene>
    <name evidence="1" type="ORF">VIBC2010_07504</name>
</gene>
<dbReference type="eggNOG" id="ENOG50307BY">
    <property type="taxonomic scope" value="Bacteria"/>
</dbReference>
<accession>E3BJM8</accession>
<dbReference type="RefSeq" id="WP_009601231.1">
    <property type="nucleotide sequence ID" value="NZ_AEIU01000069.1"/>
</dbReference>